<feature type="region of interest" description="Disordered" evidence="1">
    <location>
        <begin position="499"/>
        <end position="523"/>
    </location>
</feature>
<evidence type="ECO:0000256" key="1">
    <source>
        <dbReference type="SAM" id="MobiDB-lite"/>
    </source>
</evidence>
<evidence type="ECO:0000256" key="2">
    <source>
        <dbReference type="SAM" id="Phobius"/>
    </source>
</evidence>
<evidence type="ECO:0000313" key="3">
    <source>
        <dbReference type="EMBL" id="KOX76162.1"/>
    </source>
</evidence>
<feature type="region of interest" description="Disordered" evidence="1">
    <location>
        <begin position="629"/>
        <end position="651"/>
    </location>
</feature>
<gene>
    <name evidence="3" type="ORF">WN51_11902</name>
</gene>
<name>A0A0N0BHF8_9HYME</name>
<dbReference type="OrthoDB" id="7607051at2759"/>
<dbReference type="EMBL" id="KQ435752">
    <property type="protein sequence ID" value="KOX76162.1"/>
    <property type="molecule type" value="Genomic_DNA"/>
</dbReference>
<keyword evidence="2" id="KW-1133">Transmembrane helix</keyword>
<keyword evidence="2" id="KW-0472">Membrane</keyword>
<dbReference type="AlphaFoldDB" id="A0A0N0BHF8"/>
<protein>
    <submittedName>
        <fullName evidence="3">Uncharacterized protein</fullName>
    </submittedName>
</protein>
<organism evidence="3 4">
    <name type="scientific">Melipona quadrifasciata</name>
    <dbReference type="NCBI Taxonomy" id="166423"/>
    <lineage>
        <taxon>Eukaryota</taxon>
        <taxon>Metazoa</taxon>
        <taxon>Ecdysozoa</taxon>
        <taxon>Arthropoda</taxon>
        <taxon>Hexapoda</taxon>
        <taxon>Insecta</taxon>
        <taxon>Pterygota</taxon>
        <taxon>Neoptera</taxon>
        <taxon>Endopterygota</taxon>
        <taxon>Hymenoptera</taxon>
        <taxon>Apocrita</taxon>
        <taxon>Aculeata</taxon>
        <taxon>Apoidea</taxon>
        <taxon>Anthophila</taxon>
        <taxon>Apidae</taxon>
        <taxon>Melipona</taxon>
    </lineage>
</organism>
<proteinExistence type="predicted"/>
<reference evidence="3 4" key="1">
    <citation type="submission" date="2015-07" db="EMBL/GenBank/DDBJ databases">
        <title>The genome of Melipona quadrifasciata.</title>
        <authorList>
            <person name="Pan H."/>
            <person name="Kapheim K."/>
        </authorList>
    </citation>
    <scope>NUCLEOTIDE SEQUENCE [LARGE SCALE GENOMIC DNA]</scope>
    <source>
        <strain evidence="3">0111107301</strain>
        <tissue evidence="3">Whole body</tissue>
    </source>
</reference>
<dbReference type="Proteomes" id="UP000053105">
    <property type="component" value="Unassembled WGS sequence"/>
</dbReference>
<feature type="compositionally biased region" description="Basic and acidic residues" evidence="1">
    <location>
        <begin position="629"/>
        <end position="646"/>
    </location>
</feature>
<feature type="region of interest" description="Disordered" evidence="1">
    <location>
        <begin position="384"/>
        <end position="406"/>
    </location>
</feature>
<sequence>MAPLMGLRGASTLAGPGLGEQSQQSTKRFTLKINIESTNEVSKYLDRHSCQPIVKNIEHNVALILLCQLPHKNIQANIIEKLLRVVIYFDVVLTFSQRQPDGPPLQLPPPPLPPPSSPPPRYIAIHGSCLHASLPTCRSQRSTKSIASLRTRPLGSILLSPPRSTFYVSTIIEKPWWKLVHPGKLQSSKIPPAGDRELKEAQVEVVQSGSTIGVSRPYQTPQQGGWVQWCCGCRRASEVGVASSTGALAPSAPGPGAAVVGCLVGVYPCSPSSTGPRGPLTHHFQAIPNQQQPIGCRACCCVHSNHQPASVQLTSQRGGLSLRVARVASTTSVRAAPYAHPQHQGLGQECRCREETGALGGGGAHILGSPMLFVPFTVPTFPATHHQTTHPAHQTHHQQLQATTQNPVQQPQQLTQLNQLSHLNHQGIVPATTNQATIHSTSCSPQQQATTPNKYETDKTIQELVLTSFLVRLFGTFYLEIYSQREIASRMVKMYRGEESAEGTHYGERCSLGEGEGRPGRRYDEGWLRRSRERAGGGSRDVDGRATVEESWLEEHAFLLEGNGIRMNSCAKCDQRISNSWIFSPTYAPENKNSDDEASEASTPLPVALLALLALLGLLSKPALNHTSAHDVADDEERNGSGEESKTGNASGVEGVSRILVTITWRGQTLIGFTRKRHKVFPTELLLLLLLLLLLSVIIIVIIIIVFC</sequence>
<evidence type="ECO:0000313" key="4">
    <source>
        <dbReference type="Proteomes" id="UP000053105"/>
    </source>
</evidence>
<feature type="transmembrane region" description="Helical" evidence="2">
    <location>
        <begin position="685"/>
        <end position="707"/>
    </location>
</feature>
<keyword evidence="2" id="KW-0812">Transmembrane</keyword>
<keyword evidence="4" id="KW-1185">Reference proteome</keyword>
<accession>A0A0N0BHF8</accession>